<feature type="domain" description="SIAH-type" evidence="12">
    <location>
        <begin position="50"/>
        <end position="108"/>
    </location>
</feature>
<comment type="similarity">
    <text evidence="3">Belongs to the SINA (Seven in absentia) family.</text>
</comment>
<organism evidence="13 14">
    <name type="scientific">Eleusine coracana subsp. coracana</name>
    <dbReference type="NCBI Taxonomy" id="191504"/>
    <lineage>
        <taxon>Eukaryota</taxon>
        <taxon>Viridiplantae</taxon>
        <taxon>Streptophyta</taxon>
        <taxon>Embryophyta</taxon>
        <taxon>Tracheophyta</taxon>
        <taxon>Spermatophyta</taxon>
        <taxon>Magnoliopsida</taxon>
        <taxon>Liliopsida</taxon>
        <taxon>Poales</taxon>
        <taxon>Poaceae</taxon>
        <taxon>PACMAD clade</taxon>
        <taxon>Chloridoideae</taxon>
        <taxon>Cynodonteae</taxon>
        <taxon>Eleusininae</taxon>
        <taxon>Eleusine</taxon>
    </lineage>
</organism>
<evidence type="ECO:0000256" key="6">
    <source>
        <dbReference type="ARBA" id="ARBA00022723"/>
    </source>
</evidence>
<evidence type="ECO:0000313" key="14">
    <source>
        <dbReference type="Proteomes" id="UP001054889"/>
    </source>
</evidence>
<evidence type="ECO:0000256" key="1">
    <source>
        <dbReference type="ARBA" id="ARBA00000900"/>
    </source>
</evidence>
<dbReference type="InterPro" id="IPR013010">
    <property type="entry name" value="Znf_SIAH"/>
</dbReference>
<evidence type="ECO:0000256" key="11">
    <source>
        <dbReference type="PROSITE-ProRule" id="PRU00455"/>
    </source>
</evidence>
<dbReference type="AlphaFoldDB" id="A0AAV5FPN1"/>
<dbReference type="EMBL" id="BQKI01000095">
    <property type="protein sequence ID" value="GJN37629.1"/>
    <property type="molecule type" value="Genomic_DNA"/>
</dbReference>
<reference evidence="13" key="2">
    <citation type="submission" date="2021-12" db="EMBL/GenBank/DDBJ databases">
        <title>Resequencing data analysis of finger millet.</title>
        <authorList>
            <person name="Hatakeyama M."/>
            <person name="Aluri S."/>
            <person name="Balachadran M.T."/>
            <person name="Sivarajan S.R."/>
            <person name="Poveda L."/>
            <person name="Shimizu-Inatsugi R."/>
            <person name="Schlapbach R."/>
            <person name="Sreeman S.M."/>
            <person name="Shimizu K.K."/>
        </authorList>
    </citation>
    <scope>NUCLEOTIDE SEQUENCE</scope>
</reference>
<evidence type="ECO:0000256" key="8">
    <source>
        <dbReference type="ARBA" id="ARBA00022786"/>
    </source>
</evidence>
<accession>A0AAV5FPN1</accession>
<evidence type="ECO:0000256" key="10">
    <source>
        <dbReference type="ARBA" id="ARBA00024004"/>
    </source>
</evidence>
<evidence type="ECO:0000256" key="5">
    <source>
        <dbReference type="ARBA" id="ARBA00022679"/>
    </source>
</evidence>
<reference evidence="13" key="1">
    <citation type="journal article" date="2018" name="DNA Res.">
        <title>Multiple hybrid de novo genome assembly of finger millet, an orphan allotetraploid crop.</title>
        <authorList>
            <person name="Hatakeyama M."/>
            <person name="Aluri S."/>
            <person name="Balachadran M.T."/>
            <person name="Sivarajan S.R."/>
            <person name="Patrignani A."/>
            <person name="Gruter S."/>
            <person name="Poveda L."/>
            <person name="Shimizu-Inatsugi R."/>
            <person name="Baeten J."/>
            <person name="Francoijs K.J."/>
            <person name="Nataraja K.N."/>
            <person name="Reddy Y.A.N."/>
            <person name="Phadnis S."/>
            <person name="Ravikumar R.L."/>
            <person name="Schlapbach R."/>
            <person name="Sreeman S.M."/>
            <person name="Shimizu K.K."/>
        </authorList>
    </citation>
    <scope>NUCLEOTIDE SEQUENCE</scope>
</reference>
<keyword evidence="7 11" id="KW-0863">Zinc-finger</keyword>
<dbReference type="PROSITE" id="PS51081">
    <property type="entry name" value="ZF_SIAH"/>
    <property type="match status" value="1"/>
</dbReference>
<proteinExistence type="inferred from homology"/>
<keyword evidence="8" id="KW-0833">Ubl conjugation pathway</keyword>
<dbReference type="GO" id="GO:0061630">
    <property type="term" value="F:ubiquitin protein ligase activity"/>
    <property type="evidence" value="ECO:0007669"/>
    <property type="project" value="UniProtKB-EC"/>
</dbReference>
<dbReference type="Proteomes" id="UP001054889">
    <property type="component" value="Unassembled WGS sequence"/>
</dbReference>
<comment type="catalytic activity">
    <reaction evidence="1">
        <text>S-ubiquitinyl-[E2 ubiquitin-conjugating enzyme]-L-cysteine + [acceptor protein]-L-lysine = [E2 ubiquitin-conjugating enzyme]-L-cysteine + N(6)-ubiquitinyl-[acceptor protein]-L-lysine.</text>
        <dbReference type="EC" id="2.3.2.27"/>
    </reaction>
</comment>
<dbReference type="Pfam" id="PF21362">
    <property type="entry name" value="Sina_RING"/>
    <property type="match status" value="1"/>
</dbReference>
<dbReference type="EC" id="2.3.2.27" evidence="4"/>
<evidence type="ECO:0000256" key="7">
    <source>
        <dbReference type="ARBA" id="ARBA00022771"/>
    </source>
</evidence>
<dbReference type="InterPro" id="IPR049548">
    <property type="entry name" value="Sina-like_RING"/>
</dbReference>
<evidence type="ECO:0000256" key="4">
    <source>
        <dbReference type="ARBA" id="ARBA00012483"/>
    </source>
</evidence>
<keyword evidence="9" id="KW-0862">Zinc</keyword>
<keyword evidence="5" id="KW-0808">Transferase</keyword>
<dbReference type="InterPro" id="IPR044286">
    <property type="entry name" value="SINL_plant"/>
</dbReference>
<comment type="caution">
    <text evidence="13">The sequence shown here is derived from an EMBL/GenBank/DDBJ whole genome shotgun (WGS) entry which is preliminary data.</text>
</comment>
<dbReference type="SUPFAM" id="SSF49599">
    <property type="entry name" value="TRAF domain-like"/>
    <property type="match status" value="1"/>
</dbReference>
<evidence type="ECO:0000256" key="2">
    <source>
        <dbReference type="ARBA" id="ARBA00004906"/>
    </source>
</evidence>
<keyword evidence="6" id="KW-0479">Metal-binding</keyword>
<evidence type="ECO:0000259" key="12">
    <source>
        <dbReference type="PROSITE" id="PS51081"/>
    </source>
</evidence>
<keyword evidence="14" id="KW-1185">Reference proteome</keyword>
<evidence type="ECO:0000256" key="9">
    <source>
        <dbReference type="ARBA" id="ARBA00022833"/>
    </source>
</evidence>
<dbReference type="InterPro" id="IPR013083">
    <property type="entry name" value="Znf_RING/FYVE/PHD"/>
</dbReference>
<comment type="function">
    <text evidence="10">E3 ubiquitin-protein ligase that mediates ubiquitination and subsequent proteasomal degradation of target proteins. E3 ubiquitin ligases accept ubiquitin from an E2 ubiquitin-conjugating enzyme in the form of a thioester and then directly transfers the ubiquitin to targeted substrates. It probably triggers the ubiquitin-mediated degradation of different substrates.</text>
</comment>
<gene>
    <name evidence="13" type="primary">gb26603</name>
    <name evidence="13" type="ORF">PR202_gb26603</name>
</gene>
<comment type="pathway">
    <text evidence="2">Protein modification; protein ubiquitination.</text>
</comment>
<evidence type="ECO:0000256" key="3">
    <source>
        <dbReference type="ARBA" id="ARBA00009119"/>
    </source>
</evidence>
<name>A0AAV5FPN1_ELECO</name>
<sequence length="247" mass="26770">MKPPIFQCGVGHLACATCYGQLPDRQCRSCDPGAAKNYSRCPGLDAVLRLSKIQCPYHSYGCRSHVAFCDVDGHRRRCPCAPCRYPEPGCGFLCSLSTLIGHVAAAHGDPTLVPFRYGAEVTLRLPVEGRQWRALFAVEDRRLFFAWRRALGAATAVSVVCVRADDAAPQYTCRLALELPNGDALVMESKVSSSSTLFGGTPEYGMFVGEQQQQQAVLMTGDTLELRVRIVQVPPSGDGTSPVNSSI</sequence>
<protein>
    <recommendedName>
        <fullName evidence="4">RING-type E3 ubiquitin transferase</fullName>
        <ecNumber evidence="4">2.3.2.27</ecNumber>
    </recommendedName>
</protein>
<dbReference type="PANTHER" id="PTHR46632:SF9">
    <property type="entry name" value="RING-TYPE E3 UBIQUITIN TRANSFERASE"/>
    <property type="match status" value="1"/>
</dbReference>
<dbReference type="Gene3D" id="3.30.40.10">
    <property type="entry name" value="Zinc/RING finger domain, C3HC4 (zinc finger)"/>
    <property type="match status" value="1"/>
</dbReference>
<dbReference type="PANTHER" id="PTHR46632">
    <property type="entry name" value="E3 UBIQUITIN-PROTEIN LIGASE SINA-LIKE 4"/>
    <property type="match status" value="1"/>
</dbReference>
<dbReference type="GO" id="GO:0008270">
    <property type="term" value="F:zinc ion binding"/>
    <property type="evidence" value="ECO:0007669"/>
    <property type="project" value="UniProtKB-KW"/>
</dbReference>
<evidence type="ECO:0000313" key="13">
    <source>
        <dbReference type="EMBL" id="GJN37629.1"/>
    </source>
</evidence>